<keyword evidence="2 6" id="KW-0479">Metal-binding</keyword>
<dbReference type="PANTHER" id="PTHR10543:SF24">
    <property type="entry name" value="CAROTENOID ISOMEROOXYGENASE"/>
    <property type="match status" value="1"/>
</dbReference>
<proteinExistence type="inferred from homology"/>
<dbReference type="Proteomes" id="UP000298416">
    <property type="component" value="Unassembled WGS sequence"/>
</dbReference>
<feature type="binding site" evidence="6">
    <location>
        <position position="189"/>
    </location>
    <ligand>
        <name>Fe cation</name>
        <dbReference type="ChEBI" id="CHEBI:24875"/>
        <note>catalytic</note>
    </ligand>
</feature>
<sequence length="470" mass="52975">MASLRISPIAFNQVLNENRQLLTISKVAASEVVAKEESNEEKTHVAFTSVRQERWQGELQVEGEILQWLKGTYLRNGPGIWHVGDYNLQHLFDGYAALVCLNLDSGRLVMGHRQIESEAYKAAQKNKKVCFRASLTDNTMTGVVKLGDGRVLCLTETQKGSILIDPNTLETLGKFEYTDNLGGLIQAAHPIVTNTEYITLLPDLINPGRQVVRMDPGTNERKLMVRVNCRGRPSPEWVHSFPMTENYVVVLEMPLGYCPQNLLKAELTELYKFQWLPDSKAYMHVMCKATGKTVPPFVTFHFINAYEETDEEGRVMAVIADRCEHNADPAILPNLSLHNYTTKMVGRFRIPIDGIPNGTLEAALDPNEHGRGMDMCSINSNFSGKKYRLLWTRRLRASARNALSRPSPSLWLCRVPLEKMMVNVVIFMVSQKNGDGFALVLDGTTFEEIARAKFPYDLPYGLHGCWVPKN</sequence>
<dbReference type="Pfam" id="PF03055">
    <property type="entry name" value="RPE65"/>
    <property type="match status" value="2"/>
</dbReference>
<evidence type="ECO:0000256" key="5">
    <source>
        <dbReference type="ARBA" id="ARBA00023004"/>
    </source>
</evidence>
<dbReference type="AlphaFoldDB" id="A0A8X9A4B1"/>
<keyword evidence="3" id="KW-0223">Dioxygenase</keyword>
<dbReference type="GO" id="GO:0010436">
    <property type="term" value="F:carotenoid dioxygenase activity"/>
    <property type="evidence" value="ECO:0007669"/>
    <property type="project" value="TreeGrafter"/>
</dbReference>
<feature type="binding site" evidence="6">
    <location>
        <position position="463"/>
    </location>
    <ligand>
        <name>Fe cation</name>
        <dbReference type="ChEBI" id="CHEBI:24875"/>
        <note>catalytic</note>
    </ligand>
</feature>
<dbReference type="InterPro" id="IPR004294">
    <property type="entry name" value="Carotenoid_Oase"/>
</dbReference>
<evidence type="ECO:0000256" key="6">
    <source>
        <dbReference type="PIRSR" id="PIRSR604294-1"/>
    </source>
</evidence>
<keyword evidence="5 6" id="KW-0408">Iron</keyword>
<evidence type="ECO:0000256" key="1">
    <source>
        <dbReference type="ARBA" id="ARBA00006787"/>
    </source>
</evidence>
<dbReference type="GO" id="GO:0016121">
    <property type="term" value="P:carotene catabolic process"/>
    <property type="evidence" value="ECO:0007669"/>
    <property type="project" value="TreeGrafter"/>
</dbReference>
<protein>
    <recommendedName>
        <fullName evidence="9">Carlactone synthase / all-trans-10'-apo-beta-carotenal 13,14-cleaving dioxygenase</fullName>
    </recommendedName>
</protein>
<keyword evidence="8" id="KW-1185">Reference proteome</keyword>
<dbReference type="EMBL" id="PNBA02000004">
    <property type="protein sequence ID" value="KAG6427903.1"/>
    <property type="molecule type" value="Genomic_DNA"/>
</dbReference>
<dbReference type="GO" id="GO:0009507">
    <property type="term" value="C:chloroplast"/>
    <property type="evidence" value="ECO:0007669"/>
    <property type="project" value="TreeGrafter"/>
</dbReference>
<evidence type="ECO:0000313" key="7">
    <source>
        <dbReference type="EMBL" id="KAG6427903.1"/>
    </source>
</evidence>
<comment type="cofactor">
    <cofactor evidence="6">
        <name>Fe(2+)</name>
        <dbReference type="ChEBI" id="CHEBI:29033"/>
    </cofactor>
    <text evidence="6">Binds 1 Fe(2+) ion per subunit.</text>
</comment>
<comment type="caution">
    <text evidence="7">The sequence shown here is derived from an EMBL/GenBank/DDBJ whole genome shotgun (WGS) entry which is preliminary data.</text>
</comment>
<evidence type="ECO:0000313" key="8">
    <source>
        <dbReference type="Proteomes" id="UP000298416"/>
    </source>
</evidence>
<name>A0A8X9A4B1_SALSN</name>
<evidence type="ECO:0000256" key="3">
    <source>
        <dbReference type="ARBA" id="ARBA00022964"/>
    </source>
</evidence>
<feature type="binding site" evidence="6">
    <location>
        <position position="239"/>
    </location>
    <ligand>
        <name>Fe cation</name>
        <dbReference type="ChEBI" id="CHEBI:24875"/>
        <note>catalytic</note>
    </ligand>
</feature>
<evidence type="ECO:0000256" key="2">
    <source>
        <dbReference type="ARBA" id="ARBA00022723"/>
    </source>
</evidence>
<dbReference type="PANTHER" id="PTHR10543">
    <property type="entry name" value="BETA-CAROTENE DIOXYGENASE"/>
    <property type="match status" value="1"/>
</dbReference>
<organism evidence="7">
    <name type="scientific">Salvia splendens</name>
    <name type="common">Scarlet sage</name>
    <dbReference type="NCBI Taxonomy" id="180675"/>
    <lineage>
        <taxon>Eukaryota</taxon>
        <taxon>Viridiplantae</taxon>
        <taxon>Streptophyta</taxon>
        <taxon>Embryophyta</taxon>
        <taxon>Tracheophyta</taxon>
        <taxon>Spermatophyta</taxon>
        <taxon>Magnoliopsida</taxon>
        <taxon>eudicotyledons</taxon>
        <taxon>Gunneridae</taxon>
        <taxon>Pentapetalae</taxon>
        <taxon>asterids</taxon>
        <taxon>lamiids</taxon>
        <taxon>Lamiales</taxon>
        <taxon>Lamiaceae</taxon>
        <taxon>Nepetoideae</taxon>
        <taxon>Mentheae</taxon>
        <taxon>Salviinae</taxon>
        <taxon>Salvia</taxon>
        <taxon>Salvia subgen. Calosphace</taxon>
        <taxon>core Calosphace</taxon>
    </lineage>
</organism>
<gene>
    <name evidence="7" type="ORF">SASPL_112150</name>
</gene>
<feature type="binding site" evidence="6">
    <location>
        <position position="301"/>
    </location>
    <ligand>
        <name>Fe cation</name>
        <dbReference type="ChEBI" id="CHEBI:24875"/>
        <note>catalytic</note>
    </ligand>
</feature>
<accession>A0A8X9A4B1</accession>
<evidence type="ECO:0000256" key="4">
    <source>
        <dbReference type="ARBA" id="ARBA00023002"/>
    </source>
</evidence>
<evidence type="ECO:0008006" key="9">
    <source>
        <dbReference type="Google" id="ProtNLM"/>
    </source>
</evidence>
<dbReference type="GO" id="GO:0046872">
    <property type="term" value="F:metal ion binding"/>
    <property type="evidence" value="ECO:0007669"/>
    <property type="project" value="UniProtKB-KW"/>
</dbReference>
<comment type="similarity">
    <text evidence="1">Belongs to the carotenoid oxygenase family.</text>
</comment>
<reference evidence="7" key="1">
    <citation type="submission" date="2018-01" db="EMBL/GenBank/DDBJ databases">
        <authorList>
            <person name="Mao J.F."/>
        </authorList>
    </citation>
    <scope>NUCLEOTIDE SEQUENCE</scope>
    <source>
        <strain evidence="7">Huo1</strain>
        <tissue evidence="7">Leaf</tissue>
    </source>
</reference>
<reference evidence="7" key="2">
    <citation type="submission" date="2020-08" db="EMBL/GenBank/DDBJ databases">
        <title>Plant Genome Project.</title>
        <authorList>
            <person name="Zhang R.-G."/>
        </authorList>
    </citation>
    <scope>NUCLEOTIDE SEQUENCE</scope>
    <source>
        <strain evidence="7">Huo1</strain>
        <tissue evidence="7">Leaf</tissue>
    </source>
</reference>
<keyword evidence="4" id="KW-0560">Oxidoreductase</keyword>